<dbReference type="EMBL" id="JABBFZ010000006">
    <property type="protein sequence ID" value="NML31842.1"/>
    <property type="molecule type" value="Genomic_DNA"/>
</dbReference>
<keyword evidence="2" id="KW-1185">Reference proteome</keyword>
<name>A0A7X9X6I4_9BURK</name>
<evidence type="ECO:0000313" key="1">
    <source>
        <dbReference type="EMBL" id="NML31842.1"/>
    </source>
</evidence>
<reference evidence="1 2" key="1">
    <citation type="submission" date="2020-04" db="EMBL/GenBank/DDBJ databases">
        <title>Paraburkholderia sp. G-4-1-8 isolated from soil.</title>
        <authorList>
            <person name="Dahal R.H."/>
        </authorList>
    </citation>
    <scope>NUCLEOTIDE SEQUENCE [LARGE SCALE GENOMIC DNA]</scope>
    <source>
        <strain evidence="1 2">G-4-1-8</strain>
    </source>
</reference>
<protein>
    <submittedName>
        <fullName evidence="1">Uncharacterized protein</fullName>
    </submittedName>
</protein>
<dbReference type="AlphaFoldDB" id="A0A7X9X6I4"/>
<gene>
    <name evidence="1" type="ORF">HHL14_13460</name>
</gene>
<dbReference type="Proteomes" id="UP000583127">
    <property type="component" value="Unassembled WGS sequence"/>
</dbReference>
<sequence>MRTNASYAELQPLLPETWRPCAQNKQTLAAYIDKHGAWAFREVMKIGSAPTAMEKKSTPAAITPTKLPCMCLVGH</sequence>
<dbReference type="RefSeq" id="WP_169498094.1">
    <property type="nucleotide sequence ID" value="NZ_JABBFZ010000006.1"/>
</dbReference>
<accession>A0A7X9X6I4</accession>
<comment type="caution">
    <text evidence="1">The sequence shown here is derived from an EMBL/GenBank/DDBJ whole genome shotgun (WGS) entry which is preliminary data.</text>
</comment>
<evidence type="ECO:0000313" key="2">
    <source>
        <dbReference type="Proteomes" id="UP000583127"/>
    </source>
</evidence>
<proteinExistence type="predicted"/>
<organism evidence="1 2">
    <name type="scientific">Paraburkholderia antibiotica</name>
    <dbReference type="NCBI Taxonomy" id="2728839"/>
    <lineage>
        <taxon>Bacteria</taxon>
        <taxon>Pseudomonadati</taxon>
        <taxon>Pseudomonadota</taxon>
        <taxon>Betaproteobacteria</taxon>
        <taxon>Burkholderiales</taxon>
        <taxon>Burkholderiaceae</taxon>
        <taxon>Paraburkholderia</taxon>
    </lineage>
</organism>